<comment type="subcellular location">
    <subcellularLocation>
        <location evidence="1 10">Golgi apparatus membrane</location>
        <topology evidence="1 10">Single-pass type II membrane protein</topology>
    </subcellularLocation>
</comment>
<evidence type="ECO:0000256" key="8">
    <source>
        <dbReference type="ARBA" id="ARBA00023034"/>
    </source>
</evidence>
<keyword evidence="5 10" id="KW-0812">Transmembrane</keyword>
<evidence type="ECO:0000256" key="5">
    <source>
        <dbReference type="ARBA" id="ARBA00022692"/>
    </source>
</evidence>
<evidence type="ECO:0000256" key="1">
    <source>
        <dbReference type="ARBA" id="ARBA00004323"/>
    </source>
</evidence>
<dbReference type="InterPro" id="IPR002659">
    <property type="entry name" value="Glyco_trans_31"/>
</dbReference>
<keyword evidence="7 10" id="KW-1133">Transmembrane helix</keyword>
<evidence type="ECO:0000256" key="9">
    <source>
        <dbReference type="ARBA" id="ARBA00023136"/>
    </source>
</evidence>
<dbReference type="PANTHER" id="PTHR11214:SF283">
    <property type="entry name" value="N-ACETYLLACTOSAMINIDE BETA-1,3-N-ACETYLGLUCOSAMINYLTRANSFERASE 4-LIKE"/>
    <property type="match status" value="1"/>
</dbReference>
<keyword evidence="8 10" id="KW-0333">Golgi apparatus</keyword>
<feature type="transmembrane region" description="Helical" evidence="10">
    <location>
        <begin position="189"/>
        <end position="211"/>
    </location>
</feature>
<organism evidence="11 12">
    <name type="scientific">Opisthorchis viverrini</name>
    <name type="common">Southeast Asian liver fluke</name>
    <dbReference type="NCBI Taxonomy" id="6198"/>
    <lineage>
        <taxon>Eukaryota</taxon>
        <taxon>Metazoa</taxon>
        <taxon>Spiralia</taxon>
        <taxon>Lophotrochozoa</taxon>
        <taxon>Platyhelminthes</taxon>
        <taxon>Trematoda</taxon>
        <taxon>Digenea</taxon>
        <taxon>Opisthorchiida</taxon>
        <taxon>Opisthorchiata</taxon>
        <taxon>Opisthorchiidae</taxon>
        <taxon>Opisthorchis</taxon>
    </lineage>
</organism>
<dbReference type="GO" id="GO:0006493">
    <property type="term" value="P:protein O-linked glycosylation"/>
    <property type="evidence" value="ECO:0007669"/>
    <property type="project" value="TreeGrafter"/>
</dbReference>
<evidence type="ECO:0000256" key="7">
    <source>
        <dbReference type="ARBA" id="ARBA00022989"/>
    </source>
</evidence>
<dbReference type="PANTHER" id="PTHR11214">
    <property type="entry name" value="BETA-1,3-N-ACETYLGLUCOSAMINYLTRANSFERASE"/>
    <property type="match status" value="1"/>
</dbReference>
<name>A0A1S8WXZ2_OPIVI</name>
<evidence type="ECO:0000256" key="10">
    <source>
        <dbReference type="RuleBase" id="RU363063"/>
    </source>
</evidence>
<comment type="similarity">
    <text evidence="2 10">Belongs to the glycosyltransferase 31 family.</text>
</comment>
<reference evidence="11 12" key="1">
    <citation type="submission" date="2015-03" db="EMBL/GenBank/DDBJ databases">
        <title>Draft genome of the nematode, Opisthorchis viverrini.</title>
        <authorList>
            <person name="Mitreva M."/>
        </authorList>
    </citation>
    <scope>NUCLEOTIDE SEQUENCE [LARGE SCALE GENOMIC DNA]</scope>
    <source>
        <strain evidence="11">Khon Kaen</strain>
    </source>
</reference>
<evidence type="ECO:0000256" key="6">
    <source>
        <dbReference type="ARBA" id="ARBA00022968"/>
    </source>
</evidence>
<dbReference type="EMBL" id="KV893340">
    <property type="protein sequence ID" value="OON19399.1"/>
    <property type="molecule type" value="Genomic_DNA"/>
</dbReference>
<sequence>MISRTLFLLGQLKDKNASRESTVLQQNLELEQTKYHDIVQFDFVDSYANNTYKILSAMEFVSSECPMARFVVILDDDFLVHPVNLIKTINQGLENVRKPWFIFILADKLVSVVSTLVDNRLDLLEKKTNGLAAGSATEKEHNSHEAAQNPPTIYFLIFYVRTGLMLTTGSKPTSLTTNGAAPFLAVAKWIALVLLIVGGLLLVSGVILCYINRRMTPYGLRLSDTTPRPQMTRASVNLELPK</sequence>
<evidence type="ECO:0000313" key="12">
    <source>
        <dbReference type="Proteomes" id="UP000243686"/>
    </source>
</evidence>
<protein>
    <recommendedName>
        <fullName evidence="10">Hexosyltransferase</fullName>
        <ecNumber evidence="10">2.4.1.-</ecNumber>
    </recommendedName>
</protein>
<keyword evidence="3 10" id="KW-0328">Glycosyltransferase</keyword>
<evidence type="ECO:0000256" key="4">
    <source>
        <dbReference type="ARBA" id="ARBA00022679"/>
    </source>
</evidence>
<accession>A0A1S8WXZ2</accession>
<dbReference type="GO" id="GO:0016758">
    <property type="term" value="F:hexosyltransferase activity"/>
    <property type="evidence" value="ECO:0007669"/>
    <property type="project" value="InterPro"/>
</dbReference>
<proteinExistence type="inferred from homology"/>
<evidence type="ECO:0000256" key="2">
    <source>
        <dbReference type="ARBA" id="ARBA00008661"/>
    </source>
</evidence>
<keyword evidence="12" id="KW-1185">Reference proteome</keyword>
<dbReference type="Proteomes" id="UP000243686">
    <property type="component" value="Unassembled WGS sequence"/>
</dbReference>
<gene>
    <name evidence="11" type="ORF">X801_04734</name>
</gene>
<keyword evidence="9 10" id="KW-0472">Membrane</keyword>
<keyword evidence="6 10" id="KW-0735">Signal-anchor</keyword>
<dbReference type="EC" id="2.4.1.-" evidence="10"/>
<dbReference type="AlphaFoldDB" id="A0A1S8WXZ2"/>
<evidence type="ECO:0000256" key="3">
    <source>
        <dbReference type="ARBA" id="ARBA00022676"/>
    </source>
</evidence>
<keyword evidence="4 11" id="KW-0808">Transferase</keyword>
<dbReference type="Pfam" id="PF01762">
    <property type="entry name" value="Galactosyl_T"/>
    <property type="match status" value="1"/>
</dbReference>
<dbReference type="GO" id="GO:0000139">
    <property type="term" value="C:Golgi membrane"/>
    <property type="evidence" value="ECO:0007669"/>
    <property type="project" value="UniProtKB-SubCell"/>
</dbReference>
<evidence type="ECO:0000313" key="11">
    <source>
        <dbReference type="EMBL" id="OON19399.1"/>
    </source>
</evidence>
<feature type="non-terminal residue" evidence="11">
    <location>
        <position position="242"/>
    </location>
</feature>